<organism evidence="2">
    <name type="scientific">Cladocopium goreaui</name>
    <dbReference type="NCBI Taxonomy" id="2562237"/>
    <lineage>
        <taxon>Eukaryota</taxon>
        <taxon>Sar</taxon>
        <taxon>Alveolata</taxon>
        <taxon>Dinophyceae</taxon>
        <taxon>Suessiales</taxon>
        <taxon>Symbiodiniaceae</taxon>
        <taxon>Cladocopium</taxon>
    </lineage>
</organism>
<sequence>MALSGAVVRPKTATPSARVATPRSPTLKNAHAVPRRASRLARQLLALLPVASMRKRKRKVLGREDESAEADEDTPVVLTDSVCLIPGGEPVVRLEDAPGNARREAQQGTAHGACCGNQYLDGPLVV</sequence>
<dbReference type="EMBL" id="CAMXCT010006545">
    <property type="protein sequence ID" value="CAI4015720.1"/>
    <property type="molecule type" value="Genomic_DNA"/>
</dbReference>
<dbReference type="Proteomes" id="UP001152797">
    <property type="component" value="Unassembled WGS sequence"/>
</dbReference>
<comment type="caution">
    <text evidence="2">The sequence shown here is derived from an EMBL/GenBank/DDBJ whole genome shotgun (WGS) entry which is preliminary data.</text>
</comment>
<evidence type="ECO:0000313" key="3">
    <source>
        <dbReference type="EMBL" id="CAL4803032.1"/>
    </source>
</evidence>
<reference evidence="2" key="1">
    <citation type="submission" date="2022-10" db="EMBL/GenBank/DDBJ databases">
        <authorList>
            <person name="Chen Y."/>
            <person name="Dougan E. K."/>
            <person name="Chan C."/>
            <person name="Rhodes N."/>
            <person name="Thang M."/>
        </authorList>
    </citation>
    <scope>NUCLEOTIDE SEQUENCE</scope>
</reference>
<dbReference type="EMBL" id="CAMXCT030006545">
    <property type="protein sequence ID" value="CAL4803032.1"/>
    <property type="molecule type" value="Genomic_DNA"/>
</dbReference>
<dbReference type="EMBL" id="CAMXCT020006545">
    <property type="protein sequence ID" value="CAL1169095.1"/>
    <property type="molecule type" value="Genomic_DNA"/>
</dbReference>
<evidence type="ECO:0000256" key="1">
    <source>
        <dbReference type="SAM" id="MobiDB-lite"/>
    </source>
</evidence>
<feature type="region of interest" description="Disordered" evidence="1">
    <location>
        <begin position="1"/>
        <end position="34"/>
    </location>
</feature>
<dbReference type="AlphaFoldDB" id="A0A9P1DU44"/>
<evidence type="ECO:0000313" key="4">
    <source>
        <dbReference type="Proteomes" id="UP001152797"/>
    </source>
</evidence>
<evidence type="ECO:0000313" key="2">
    <source>
        <dbReference type="EMBL" id="CAI4015720.1"/>
    </source>
</evidence>
<gene>
    <name evidence="2" type="ORF">C1SCF055_LOCUS40533</name>
</gene>
<accession>A0A9P1DU44</accession>
<protein>
    <submittedName>
        <fullName evidence="2">Uncharacterized protein</fullName>
    </submittedName>
</protein>
<keyword evidence="4" id="KW-1185">Reference proteome</keyword>
<proteinExistence type="predicted"/>
<reference evidence="3 4" key="2">
    <citation type="submission" date="2024-05" db="EMBL/GenBank/DDBJ databases">
        <authorList>
            <person name="Chen Y."/>
            <person name="Shah S."/>
            <person name="Dougan E. K."/>
            <person name="Thang M."/>
            <person name="Chan C."/>
        </authorList>
    </citation>
    <scope>NUCLEOTIDE SEQUENCE [LARGE SCALE GENOMIC DNA]</scope>
</reference>
<name>A0A9P1DU44_9DINO</name>